<dbReference type="AlphaFoldDB" id="A0A4R4Z8T4"/>
<sequence>MDDDTHKLALYDNTITPGFGTDESYSTSGEISGTGYTAGGAAIASATFTVVTSGGVYAVWDGNNVQWEASTLTGVRGAIAHADAETPKRLILGIDFGQAYQTNDGVLLVSFNASGIGRINVVSP</sequence>
<name>A0A4R4Z8T4_9ACTN</name>
<comment type="caution">
    <text evidence="1">The sequence shown here is derived from an EMBL/GenBank/DDBJ whole genome shotgun (WGS) entry which is preliminary data.</text>
</comment>
<protein>
    <submittedName>
        <fullName evidence="1">Uncharacterized protein</fullName>
    </submittedName>
</protein>
<reference evidence="1 2" key="1">
    <citation type="submission" date="2019-03" db="EMBL/GenBank/DDBJ databases">
        <title>Draft genome sequences of novel Actinobacteria.</title>
        <authorList>
            <person name="Sahin N."/>
            <person name="Ay H."/>
            <person name="Saygin H."/>
        </authorList>
    </citation>
    <scope>NUCLEOTIDE SEQUENCE [LARGE SCALE GENOMIC DNA]</scope>
    <source>
        <strain evidence="1 2">CH32</strain>
    </source>
</reference>
<evidence type="ECO:0000313" key="1">
    <source>
        <dbReference type="EMBL" id="TDD54595.1"/>
    </source>
</evidence>
<evidence type="ECO:0000313" key="2">
    <source>
        <dbReference type="Proteomes" id="UP000295302"/>
    </source>
</evidence>
<keyword evidence="2" id="KW-1185">Reference proteome</keyword>
<dbReference type="RefSeq" id="WP_132609222.1">
    <property type="nucleotide sequence ID" value="NZ_SMKQ01000008.1"/>
</dbReference>
<dbReference type="EMBL" id="SMKQ01000008">
    <property type="protein sequence ID" value="TDD54595.1"/>
    <property type="molecule type" value="Genomic_DNA"/>
</dbReference>
<accession>A0A4R4Z8T4</accession>
<gene>
    <name evidence="1" type="ORF">E1286_05240</name>
</gene>
<dbReference type="Proteomes" id="UP000295302">
    <property type="component" value="Unassembled WGS sequence"/>
</dbReference>
<dbReference type="OrthoDB" id="3539310at2"/>
<proteinExistence type="predicted"/>
<organism evidence="1 2">
    <name type="scientific">Nonomuraea terrae</name>
    <dbReference type="NCBI Taxonomy" id="2530383"/>
    <lineage>
        <taxon>Bacteria</taxon>
        <taxon>Bacillati</taxon>
        <taxon>Actinomycetota</taxon>
        <taxon>Actinomycetes</taxon>
        <taxon>Streptosporangiales</taxon>
        <taxon>Streptosporangiaceae</taxon>
        <taxon>Nonomuraea</taxon>
    </lineage>
</organism>